<feature type="binding site" evidence="6 9">
    <location>
        <begin position="138"/>
        <end position="140"/>
    </location>
    <ligand>
        <name>substrate</name>
    </ligand>
</feature>
<dbReference type="AlphaFoldDB" id="A0A5E4PJN2"/>
<dbReference type="InterPro" id="IPR045864">
    <property type="entry name" value="aa-tRNA-synth_II/BPL/LPL"/>
</dbReference>
<keyword evidence="13" id="KW-1185">Reference proteome</keyword>
<comment type="catalytic activity">
    <reaction evidence="6 7">
        <text>octanoyl-[ACP] + L-lysyl-[protein] = N(6)-octanoyl-L-lysyl-[protein] + holo-[ACP] + H(+)</text>
        <dbReference type="Rhea" id="RHEA:17665"/>
        <dbReference type="Rhea" id="RHEA-COMP:9636"/>
        <dbReference type="Rhea" id="RHEA-COMP:9685"/>
        <dbReference type="Rhea" id="RHEA-COMP:9752"/>
        <dbReference type="Rhea" id="RHEA-COMP:9928"/>
        <dbReference type="ChEBI" id="CHEBI:15378"/>
        <dbReference type="ChEBI" id="CHEBI:29969"/>
        <dbReference type="ChEBI" id="CHEBI:64479"/>
        <dbReference type="ChEBI" id="CHEBI:78463"/>
        <dbReference type="ChEBI" id="CHEBI:78809"/>
        <dbReference type="EC" id="2.3.1.181"/>
    </reaction>
</comment>
<feature type="site" description="Lowers pKa of active site Cys" evidence="6 10">
    <location>
        <position position="135"/>
    </location>
</feature>
<dbReference type="SUPFAM" id="SSF55681">
    <property type="entry name" value="Class II aaRS and biotin synthetases"/>
    <property type="match status" value="1"/>
</dbReference>
<comment type="miscellaneous">
    <text evidence="6">In the reaction, the free carboxyl group of octanoic acid is attached via an amide linkage to the epsilon-amino group of a specific lysine residue of lipoyl domains of lipoate-dependent enzymes.</text>
</comment>
<dbReference type="PANTHER" id="PTHR10993">
    <property type="entry name" value="OCTANOYLTRANSFERASE"/>
    <property type="match status" value="1"/>
</dbReference>
<evidence type="ECO:0000256" key="9">
    <source>
        <dbReference type="PIRSR" id="PIRSR016262-2"/>
    </source>
</evidence>
<dbReference type="UniPathway" id="UPA00538">
    <property type="reaction ID" value="UER00592"/>
</dbReference>
<name>A0A5E4PJN2_9COXI</name>
<dbReference type="PROSITE" id="PS01313">
    <property type="entry name" value="LIPB"/>
    <property type="match status" value="1"/>
</dbReference>
<comment type="subcellular location">
    <subcellularLocation>
        <location evidence="6">Cytoplasm</location>
    </subcellularLocation>
</comment>
<evidence type="ECO:0000313" key="12">
    <source>
        <dbReference type="EMBL" id="VVC76506.1"/>
    </source>
</evidence>
<dbReference type="FunFam" id="3.30.930.10:FF:000020">
    <property type="entry name" value="Octanoyltransferase"/>
    <property type="match status" value="1"/>
</dbReference>
<feature type="active site" description="Acyl-thioester intermediate" evidence="6 8">
    <location>
        <position position="169"/>
    </location>
</feature>
<evidence type="ECO:0000256" key="6">
    <source>
        <dbReference type="HAMAP-Rule" id="MF_00013"/>
    </source>
</evidence>
<dbReference type="Gene3D" id="3.30.930.10">
    <property type="entry name" value="Bira Bifunctional Protein, Domain 2"/>
    <property type="match status" value="1"/>
</dbReference>
<dbReference type="GO" id="GO:0033819">
    <property type="term" value="F:lipoyl(octanoyl) transferase activity"/>
    <property type="evidence" value="ECO:0007669"/>
    <property type="project" value="UniProtKB-EC"/>
</dbReference>
<reference evidence="12 13" key="1">
    <citation type="submission" date="2019-08" db="EMBL/GenBank/DDBJ databases">
        <authorList>
            <person name="Guy L."/>
        </authorList>
    </citation>
    <scope>NUCLEOTIDE SEQUENCE [LARGE SCALE GENOMIC DNA]</scope>
    <source>
        <strain evidence="12 13">SGT-108</strain>
    </source>
</reference>
<dbReference type="CDD" id="cd16444">
    <property type="entry name" value="LipB"/>
    <property type="match status" value="1"/>
</dbReference>
<comment type="similarity">
    <text evidence="6 7">Belongs to the LipB family.</text>
</comment>
<dbReference type="RefSeq" id="WP_148339823.1">
    <property type="nucleotide sequence ID" value="NZ_LR699119.1"/>
</dbReference>
<evidence type="ECO:0000256" key="3">
    <source>
        <dbReference type="ARBA" id="ARBA00022679"/>
    </source>
</evidence>
<dbReference type="NCBIfam" id="NF010922">
    <property type="entry name" value="PRK14342.1"/>
    <property type="match status" value="1"/>
</dbReference>
<comment type="pathway">
    <text evidence="1 6 7">Protein modification; protein lipoylation via endogenous pathway; protein N(6)-(lipoyl)lysine from octanoyl-[acyl-carrier-protein]: step 1/2.</text>
</comment>
<dbReference type="PIRSF" id="PIRSF016262">
    <property type="entry name" value="LPLase"/>
    <property type="match status" value="1"/>
</dbReference>
<evidence type="ECO:0000256" key="4">
    <source>
        <dbReference type="ARBA" id="ARBA00023315"/>
    </source>
</evidence>
<organism evidence="12 13">
    <name type="scientific">Aquicella siphonis</name>
    <dbReference type="NCBI Taxonomy" id="254247"/>
    <lineage>
        <taxon>Bacteria</taxon>
        <taxon>Pseudomonadati</taxon>
        <taxon>Pseudomonadota</taxon>
        <taxon>Gammaproteobacteria</taxon>
        <taxon>Legionellales</taxon>
        <taxon>Coxiellaceae</taxon>
        <taxon>Aquicella</taxon>
    </lineage>
</organism>
<comment type="function">
    <text evidence="5 6 7">Catalyzes the transfer of endogenously produced octanoic acid from octanoyl-acyl-carrier-protein onto the lipoyl domains of lipoate-dependent enzymes. Lipoyl-ACP can also act as a substrate although octanoyl-ACP is likely to be the physiological substrate.</text>
</comment>
<evidence type="ECO:0000256" key="7">
    <source>
        <dbReference type="PIRNR" id="PIRNR016262"/>
    </source>
</evidence>
<evidence type="ECO:0000256" key="8">
    <source>
        <dbReference type="PIRSR" id="PIRSR016262-1"/>
    </source>
</evidence>
<evidence type="ECO:0000256" key="10">
    <source>
        <dbReference type="PIRSR" id="PIRSR016262-3"/>
    </source>
</evidence>
<accession>A0A5E4PJN2</accession>
<evidence type="ECO:0000256" key="1">
    <source>
        <dbReference type="ARBA" id="ARBA00004821"/>
    </source>
</evidence>
<dbReference type="EMBL" id="LR699119">
    <property type="protein sequence ID" value="VVC76506.1"/>
    <property type="molecule type" value="Genomic_DNA"/>
</dbReference>
<dbReference type="NCBIfam" id="TIGR00214">
    <property type="entry name" value="lipB"/>
    <property type="match status" value="1"/>
</dbReference>
<evidence type="ECO:0000259" key="11">
    <source>
        <dbReference type="PROSITE" id="PS51733"/>
    </source>
</evidence>
<dbReference type="PROSITE" id="PS51733">
    <property type="entry name" value="BPL_LPL_CATALYTIC"/>
    <property type="match status" value="1"/>
</dbReference>
<feature type="binding site" evidence="6 9">
    <location>
        <begin position="71"/>
        <end position="78"/>
    </location>
    <ligand>
        <name>substrate</name>
    </ligand>
</feature>
<protein>
    <recommendedName>
        <fullName evidence="6 7">Octanoyltransferase</fullName>
        <ecNumber evidence="6 7">2.3.1.181</ecNumber>
    </recommendedName>
    <alternativeName>
        <fullName evidence="6">Lipoate-protein ligase B</fullName>
    </alternativeName>
    <alternativeName>
        <fullName evidence="6">Lipoyl/octanoyl transferase</fullName>
    </alternativeName>
    <alternativeName>
        <fullName evidence="6">Octanoyl-[acyl-carrier-protein]-protein N-octanoyltransferase</fullName>
    </alternativeName>
</protein>
<dbReference type="EC" id="2.3.1.181" evidence="6 7"/>
<evidence type="ECO:0000256" key="5">
    <source>
        <dbReference type="ARBA" id="ARBA00024732"/>
    </source>
</evidence>
<dbReference type="GO" id="GO:0005737">
    <property type="term" value="C:cytoplasm"/>
    <property type="evidence" value="ECO:0007669"/>
    <property type="project" value="UniProtKB-SubCell"/>
</dbReference>
<feature type="binding site" evidence="6 9">
    <location>
        <begin position="151"/>
        <end position="153"/>
    </location>
    <ligand>
        <name>substrate</name>
    </ligand>
</feature>
<keyword evidence="4 6" id="KW-0012">Acyltransferase</keyword>
<dbReference type="InterPro" id="IPR000544">
    <property type="entry name" value="Octanoyltransferase"/>
</dbReference>
<sequence length="240" mass="27046">MTAQSLIVRWLGRLDYVSCWKAMQEFTNHRHDETLDEIWLLEHDPVFTQGQNGKAEHVLNPGIIPVIQTDRGGQVTYHGPGQLMIYTLLDIRRKQLNIRQYVTLLEQSVIDLLAEFGISAAAKREAPGVYVDGKKIASIGLRIRRGFAYHGIAFNISMDLEPFRRINPCGFSALEMTQFAALGGPDSTLEAGNKLVNYLRKNLVYTHATFYNLPGVSESEIPGTHLEHTDGYQNNSQDRC</sequence>
<dbReference type="HAMAP" id="MF_00013">
    <property type="entry name" value="LipB"/>
    <property type="match status" value="1"/>
</dbReference>
<gene>
    <name evidence="6 12" type="primary">lipB</name>
    <name evidence="12" type="ORF">AQUSIP_18190</name>
</gene>
<dbReference type="PANTHER" id="PTHR10993:SF7">
    <property type="entry name" value="LIPOYLTRANSFERASE 2, MITOCHONDRIAL-RELATED"/>
    <property type="match status" value="1"/>
</dbReference>
<proteinExistence type="inferred from homology"/>
<evidence type="ECO:0000313" key="13">
    <source>
        <dbReference type="Proteomes" id="UP000324194"/>
    </source>
</evidence>
<dbReference type="Pfam" id="PF21948">
    <property type="entry name" value="LplA-B_cat"/>
    <property type="match status" value="1"/>
</dbReference>
<feature type="domain" description="BPL/LPL catalytic" evidence="11">
    <location>
        <begin position="32"/>
        <end position="207"/>
    </location>
</feature>
<dbReference type="InterPro" id="IPR004143">
    <property type="entry name" value="BPL_LPL_catalytic"/>
</dbReference>
<evidence type="ECO:0000256" key="2">
    <source>
        <dbReference type="ARBA" id="ARBA00022490"/>
    </source>
</evidence>
<dbReference type="Proteomes" id="UP000324194">
    <property type="component" value="Chromosome 1"/>
</dbReference>
<keyword evidence="2 6" id="KW-0963">Cytoplasm</keyword>
<dbReference type="KEGG" id="asip:AQUSIP_18190"/>
<dbReference type="InterPro" id="IPR020605">
    <property type="entry name" value="Octanoyltransferase_CS"/>
</dbReference>
<dbReference type="OrthoDB" id="9787061at2"/>
<keyword evidence="3 6" id="KW-0808">Transferase</keyword>
<dbReference type="GO" id="GO:0009249">
    <property type="term" value="P:protein lipoylation"/>
    <property type="evidence" value="ECO:0007669"/>
    <property type="project" value="InterPro"/>
</dbReference>